<evidence type="ECO:0008006" key="6">
    <source>
        <dbReference type="Google" id="ProtNLM"/>
    </source>
</evidence>
<dbReference type="Gene3D" id="3.40.50.150">
    <property type="entry name" value="Vaccinia Virus protein VP39"/>
    <property type="match status" value="1"/>
</dbReference>
<keyword evidence="5" id="KW-1185">Reference proteome</keyword>
<evidence type="ECO:0000313" key="5">
    <source>
        <dbReference type="Proteomes" id="UP001164459"/>
    </source>
</evidence>
<feature type="transmembrane region" description="Helical" evidence="3">
    <location>
        <begin position="443"/>
        <end position="467"/>
    </location>
</feature>
<protein>
    <recommendedName>
        <fullName evidence="6">Spermidine synthase</fullName>
    </recommendedName>
</protein>
<feature type="region of interest" description="Disordered" evidence="2">
    <location>
        <begin position="242"/>
        <end position="351"/>
    </location>
</feature>
<feature type="transmembrane region" description="Helical" evidence="3">
    <location>
        <begin position="189"/>
        <end position="209"/>
    </location>
</feature>
<dbReference type="Proteomes" id="UP001164459">
    <property type="component" value="Chromosome"/>
</dbReference>
<feature type="transmembrane region" description="Helical" evidence="3">
    <location>
        <begin position="76"/>
        <end position="95"/>
    </location>
</feature>
<dbReference type="Pfam" id="PF01564">
    <property type="entry name" value="Spermine_synth"/>
    <property type="match status" value="1"/>
</dbReference>
<reference evidence="4" key="1">
    <citation type="submission" date="2022-11" db="EMBL/GenBank/DDBJ databases">
        <title>Minimal conservation of predation-associated metabolite biosynthetic gene clusters underscores biosynthetic potential of Myxococcota including descriptions for ten novel species: Archangium lansinium sp. nov., Myxococcus landrumus sp. nov., Nannocystis bai.</title>
        <authorList>
            <person name="Ahearne A."/>
            <person name="Stevens C."/>
            <person name="Dowd S."/>
        </authorList>
    </citation>
    <scope>NUCLEOTIDE SEQUENCE</scope>
    <source>
        <strain evidence="4">Fl3</strain>
    </source>
</reference>
<feature type="transmembrane region" description="Helical" evidence="3">
    <location>
        <begin position="115"/>
        <end position="143"/>
    </location>
</feature>
<keyword evidence="3" id="KW-0812">Transmembrane</keyword>
<feature type="transmembrane region" description="Helical" evidence="3">
    <location>
        <begin position="44"/>
        <end position="64"/>
    </location>
</feature>
<dbReference type="SUPFAM" id="SSF103473">
    <property type="entry name" value="MFS general substrate transporter"/>
    <property type="match status" value="1"/>
</dbReference>
<organism evidence="4 5">
    <name type="scientific">Nannocystis punicea</name>
    <dbReference type="NCBI Taxonomy" id="2995304"/>
    <lineage>
        <taxon>Bacteria</taxon>
        <taxon>Pseudomonadati</taxon>
        <taxon>Myxococcota</taxon>
        <taxon>Polyangia</taxon>
        <taxon>Nannocystales</taxon>
        <taxon>Nannocystaceae</taxon>
        <taxon>Nannocystis</taxon>
    </lineage>
</organism>
<dbReference type="InterPro" id="IPR029063">
    <property type="entry name" value="SAM-dependent_MTases_sf"/>
</dbReference>
<keyword evidence="3" id="KW-1133">Transmembrane helix</keyword>
<dbReference type="PANTHER" id="PTHR43317:SF1">
    <property type="entry name" value="THERMOSPERMINE SYNTHASE ACAULIS5"/>
    <property type="match status" value="1"/>
</dbReference>
<feature type="transmembrane region" description="Helical" evidence="3">
    <location>
        <begin position="164"/>
        <end position="183"/>
    </location>
</feature>
<feature type="compositionally biased region" description="Low complexity" evidence="2">
    <location>
        <begin position="242"/>
        <end position="321"/>
    </location>
</feature>
<evidence type="ECO:0000256" key="2">
    <source>
        <dbReference type="SAM" id="MobiDB-lite"/>
    </source>
</evidence>
<keyword evidence="3" id="KW-0472">Membrane</keyword>
<keyword evidence="1" id="KW-0620">Polyamine biosynthesis</keyword>
<feature type="transmembrane region" description="Helical" evidence="3">
    <location>
        <begin position="526"/>
        <end position="547"/>
    </location>
</feature>
<dbReference type="InterPro" id="IPR036259">
    <property type="entry name" value="MFS_trans_sf"/>
</dbReference>
<feature type="transmembrane region" description="Helical" evidence="3">
    <location>
        <begin position="553"/>
        <end position="571"/>
    </location>
</feature>
<proteinExistence type="predicted"/>
<feature type="transmembrane region" description="Helical" evidence="3">
    <location>
        <begin position="487"/>
        <end position="514"/>
    </location>
</feature>
<sequence length="1047" mass="106708">MSATTGPRDGLLLVAAFASGAAALAYEMLWTRMLALSLGSETVGVLAALAGYFAGLALGAALLHDRTHQARDPVRLFVALELVAAGFAIVSPHLLQLLARVLPAWLGPVAAAGDVTALAASTAVAAAVLALGAAPLGASLAALVEARRRTCPSDQDGRGLGRIYGANTVGAALAAVVSIHLVFPALGYGLGAALAALAGAGAALAARAWGAGTFGHVPQDMSRAPLAPSAVPVLGDMSASGAGLSPAAASPGPADMSAPDAGLSPAAASPGPADISPSDAGPSPAAASPVPADLSASPAAASPVPGDTFSSPDLSLAAASPVPGDTFSSPDLSPAATAPVPGTMSVSPAAPRAPHLAAPAAAVDASRDPDPDLLREPWLLNLVSFGTGLTGIGLQVVGVRVLGQHLENTIYTFAHILAAYLLATGLGAFVYQRLAARAVAGRPGTVTAALLWLLGVMVVPAAVALAHGPELLQALAPEAAGLARAGLAELAVAALVFGPSALVLGALLSHVIGLVAATGRGVGRTYAYNALGCAAAPFVFGLLAIPRLGYADAFYAVLYAYLALFAVFGWFRRFSPVLLIGGVLAGVALTAAGPRSLVLVGDSDGWVRRDERQTLHGLVAVSERPGPGGAPLRRLQIGKRFRMGGAAGFGEQRMGQVCSLLSHASGPEGPIPKALYLGLGTGSTMGGALAVPHAAAEGVELVPEIVELLPNFADINHDLAKRPEVALHAADARRYLAAAPGSYDLVVADLFHPGQAGASSLFAREHFAAARDHLRPGGLMCQWLPLYQLDEADVRTIVRTFLDVFPESYAFLGIYNAQNPALALVGRVPDPSAAQLRLDVDRLRADTARLQNIVDPRDLLASYVMGPAELSEWSGDGPRNTDLAPEIAFQAARVAYRDDRTLGAHNLAAILGRAVAAPAALLTGGGAEALAAASGPFTAAARHYLAGEIARGDLADLSNMSWETAEHFVRAYEADPEFAPARGALYTIARKNQALAAKLLPRMLARTPDEPRVYEAYLQHLRVAGDQAAYQQLRAEAAAKFPGVALP</sequence>
<feature type="transmembrane region" description="Helical" evidence="3">
    <location>
        <begin position="378"/>
        <end position="398"/>
    </location>
</feature>
<accession>A0ABY7H269</accession>
<feature type="transmembrane region" description="Helical" evidence="3">
    <location>
        <begin position="578"/>
        <end position="600"/>
    </location>
</feature>
<dbReference type="EMBL" id="CP114040">
    <property type="protein sequence ID" value="WAS93190.1"/>
    <property type="molecule type" value="Genomic_DNA"/>
</dbReference>
<evidence type="ECO:0000256" key="3">
    <source>
        <dbReference type="SAM" id="Phobius"/>
    </source>
</evidence>
<dbReference type="RefSeq" id="WP_269035515.1">
    <property type="nucleotide sequence ID" value="NZ_CP114040.1"/>
</dbReference>
<evidence type="ECO:0000256" key="1">
    <source>
        <dbReference type="ARBA" id="ARBA00023115"/>
    </source>
</evidence>
<feature type="transmembrane region" description="Helical" evidence="3">
    <location>
        <begin position="410"/>
        <end position="431"/>
    </location>
</feature>
<dbReference type="PANTHER" id="PTHR43317">
    <property type="entry name" value="THERMOSPERMINE SYNTHASE ACAULIS5"/>
    <property type="match status" value="1"/>
</dbReference>
<dbReference type="SUPFAM" id="SSF53335">
    <property type="entry name" value="S-adenosyl-L-methionine-dependent methyltransferases"/>
    <property type="match status" value="1"/>
</dbReference>
<dbReference type="CDD" id="cd02440">
    <property type="entry name" value="AdoMet_MTases"/>
    <property type="match status" value="1"/>
</dbReference>
<name>A0ABY7H269_9BACT</name>
<gene>
    <name evidence="4" type="ORF">O0S08_44065</name>
</gene>
<evidence type="ECO:0000313" key="4">
    <source>
        <dbReference type="EMBL" id="WAS93190.1"/>
    </source>
</evidence>